<dbReference type="EMBL" id="CP063656">
    <property type="protein sequence ID" value="QOW19012.1"/>
    <property type="molecule type" value="Genomic_DNA"/>
</dbReference>
<evidence type="ECO:0000313" key="2">
    <source>
        <dbReference type="Proteomes" id="UP000594059"/>
    </source>
</evidence>
<evidence type="ECO:0000313" key="1">
    <source>
        <dbReference type="EMBL" id="QOW19012.1"/>
    </source>
</evidence>
<organism evidence="1 2">
    <name type="scientific">Novilysobacter ciconiae</name>
    <dbReference type="NCBI Taxonomy" id="2781022"/>
    <lineage>
        <taxon>Bacteria</taxon>
        <taxon>Pseudomonadati</taxon>
        <taxon>Pseudomonadota</taxon>
        <taxon>Gammaproteobacteria</taxon>
        <taxon>Lysobacterales</taxon>
        <taxon>Lysobacteraceae</taxon>
        <taxon>Novilysobacter</taxon>
    </lineage>
</organism>
<proteinExistence type="predicted"/>
<gene>
    <name evidence="1" type="ORF">INQ41_10150</name>
</gene>
<dbReference type="RefSeq" id="WP_193984142.1">
    <property type="nucleotide sequence ID" value="NZ_CP063656.1"/>
</dbReference>
<dbReference type="AlphaFoldDB" id="A0A7S6UEU8"/>
<sequence>MSDRWSYKVLELKPKLLGGSVTVRLEDELNRLGKLGWELVSVTHMHFLEPIRCVLKKEN</sequence>
<dbReference type="Pfam" id="PF13783">
    <property type="entry name" value="DUF4177"/>
    <property type="match status" value="1"/>
</dbReference>
<keyword evidence="2" id="KW-1185">Reference proteome</keyword>
<reference evidence="1 2" key="1">
    <citation type="submission" date="2020-10" db="EMBL/GenBank/DDBJ databases">
        <title>complete genome sequencing of Lysobacter sp. H21R20.</title>
        <authorList>
            <person name="Bae J.-W."/>
            <person name="Lee S.-Y."/>
        </authorList>
    </citation>
    <scope>NUCLEOTIDE SEQUENCE [LARGE SCALE GENOMIC DNA]</scope>
    <source>
        <strain evidence="1 2">H21R20</strain>
    </source>
</reference>
<protein>
    <submittedName>
        <fullName evidence="1">DUF4177 domain-containing protein</fullName>
    </submittedName>
</protein>
<dbReference type="Proteomes" id="UP000594059">
    <property type="component" value="Chromosome"/>
</dbReference>
<name>A0A7S6UEU8_9GAMM</name>
<dbReference type="InterPro" id="IPR025234">
    <property type="entry name" value="YjzH-like"/>
</dbReference>
<accession>A0A7S6UEU8</accession>
<dbReference type="KEGG" id="lcic:INQ41_10150"/>